<reference evidence="3" key="1">
    <citation type="journal article" date="2010" name="Virology">
        <title>Molecular and physiological analysis of three Pseudomonas aeruginosa phages belonging to the "N4-like viruses".</title>
        <authorList>
            <person name="Ceyssens P.J."/>
            <person name="Brabban A."/>
            <person name="Rogge L."/>
            <person name="Lewis M.S."/>
            <person name="Pickard D."/>
            <person name="Goulding D."/>
            <person name="Dougan G."/>
            <person name="Nob en J.P."/>
            <person name="Kropinski A."/>
            <person name="Kutter E."/>
            <person name="Lavigne R."/>
        </authorList>
    </citation>
    <scope>NUCLEOTIDE SEQUENCE [LARGE SCALE GENOMIC DNA]</scope>
</reference>
<accession>C8ZKI0</accession>
<name>C8ZKI0_9CAUD</name>
<dbReference type="EMBL" id="FN422398">
    <property type="protein sequence ID" value="CAZ66222.1"/>
    <property type="molecule type" value="Genomic_DNA"/>
</dbReference>
<proteinExistence type="predicted"/>
<protein>
    <submittedName>
        <fullName evidence="2">Uncharacterized protein</fullName>
    </submittedName>
</protein>
<dbReference type="GeneID" id="8684433"/>
<dbReference type="RefSeq" id="YP_003358363.1">
    <property type="nucleotide sequence ID" value="NC_013691.1"/>
</dbReference>
<evidence type="ECO:0000256" key="1">
    <source>
        <dbReference type="SAM" id="Coils"/>
    </source>
</evidence>
<evidence type="ECO:0000313" key="3">
    <source>
        <dbReference type="Proteomes" id="UP000002615"/>
    </source>
</evidence>
<dbReference type="Proteomes" id="UP000002615">
    <property type="component" value="Segment"/>
</dbReference>
<dbReference type="KEGG" id="vg:8684433"/>
<feature type="coiled-coil region" evidence="1">
    <location>
        <begin position="80"/>
        <end position="107"/>
    </location>
</feature>
<organism evidence="2 3">
    <name type="scientific">Pseudomonas phage LUZ7</name>
    <dbReference type="NCBI Taxonomy" id="655097"/>
    <lineage>
        <taxon>Viruses</taxon>
        <taxon>Duplodnaviria</taxon>
        <taxon>Heunggongvirae</taxon>
        <taxon>Uroviricota</taxon>
        <taxon>Caudoviricetes</taxon>
        <taxon>Schitoviridae</taxon>
        <taxon>Migulavirinae</taxon>
        <taxon>Luzseptimavirus</taxon>
        <taxon>Luzseptimavirus LUZ7</taxon>
    </lineage>
</organism>
<keyword evidence="1" id="KW-0175">Coiled coil</keyword>
<sequence length="113" mass="12747">MNSTIQEIQVSVQELKDHIKAGEALDRLRKNADFQLVVSHGYLEEEAIRLVHSRSDMSNQGMAEANLRDIEAISSFRDFLMNLARRAEQAKGAIEVYERDLLEAEAEADEAGE</sequence>
<evidence type="ECO:0000313" key="2">
    <source>
        <dbReference type="EMBL" id="CAZ66222.1"/>
    </source>
</evidence>
<dbReference type="OrthoDB" id="33166at10239"/>
<keyword evidence="3" id="KW-1185">Reference proteome</keyword>